<evidence type="ECO:0000313" key="5">
    <source>
        <dbReference type="Proteomes" id="UP000244090"/>
    </source>
</evidence>
<dbReference type="AlphaFoldDB" id="A0A2T6C142"/>
<feature type="transmembrane region" description="Helical" evidence="1">
    <location>
        <begin position="104"/>
        <end position="125"/>
    </location>
</feature>
<keyword evidence="1" id="KW-0472">Membrane</keyword>
<dbReference type="EMBL" id="QBKT01000003">
    <property type="protein sequence ID" value="PTX62036.1"/>
    <property type="molecule type" value="Genomic_DNA"/>
</dbReference>
<feature type="chain" id="PRO_5015524078" description="Protein-glutamine gamma-glutamyltransferase-like C-terminal domain-containing protein" evidence="2">
    <location>
        <begin position="25"/>
        <end position="256"/>
    </location>
</feature>
<dbReference type="InterPro" id="IPR025403">
    <property type="entry name" value="TgpA-like_C"/>
</dbReference>
<keyword evidence="1" id="KW-1133">Transmembrane helix</keyword>
<dbReference type="OrthoDB" id="5491447at2"/>
<feature type="signal peptide" evidence="2">
    <location>
        <begin position="1"/>
        <end position="24"/>
    </location>
</feature>
<protein>
    <recommendedName>
        <fullName evidence="3">Protein-glutamine gamma-glutamyltransferase-like C-terminal domain-containing protein</fullName>
    </recommendedName>
</protein>
<comment type="caution">
    <text evidence="4">The sequence shown here is derived from an EMBL/GenBank/DDBJ whole genome shotgun (WGS) entry which is preliminary data.</text>
</comment>
<keyword evidence="1" id="KW-0812">Transmembrane</keyword>
<proteinExistence type="predicted"/>
<organism evidence="4 5">
    <name type="scientific">Kordia periserrulae</name>
    <dbReference type="NCBI Taxonomy" id="701523"/>
    <lineage>
        <taxon>Bacteria</taxon>
        <taxon>Pseudomonadati</taxon>
        <taxon>Bacteroidota</taxon>
        <taxon>Flavobacteriia</taxon>
        <taxon>Flavobacteriales</taxon>
        <taxon>Flavobacteriaceae</taxon>
        <taxon>Kordia</taxon>
    </lineage>
</organism>
<gene>
    <name evidence="4" type="ORF">C8N46_103134</name>
</gene>
<dbReference type="RefSeq" id="WP_146169756.1">
    <property type="nucleotide sequence ID" value="NZ_QBKT01000003.1"/>
</dbReference>
<evidence type="ECO:0000256" key="1">
    <source>
        <dbReference type="SAM" id="Phobius"/>
    </source>
</evidence>
<keyword evidence="2" id="KW-0732">Signal</keyword>
<reference evidence="4 5" key="1">
    <citation type="submission" date="2018-04" db="EMBL/GenBank/DDBJ databases">
        <title>Genomic Encyclopedia of Archaeal and Bacterial Type Strains, Phase II (KMG-II): from individual species to whole genera.</title>
        <authorList>
            <person name="Goeker M."/>
        </authorList>
    </citation>
    <scope>NUCLEOTIDE SEQUENCE [LARGE SCALE GENOMIC DNA]</scope>
    <source>
        <strain evidence="4 5">DSM 25731</strain>
    </source>
</reference>
<dbReference type="Pfam" id="PF13559">
    <property type="entry name" value="DUF4129"/>
    <property type="match status" value="1"/>
</dbReference>
<evidence type="ECO:0000256" key="2">
    <source>
        <dbReference type="SAM" id="SignalP"/>
    </source>
</evidence>
<accession>A0A2T6C142</accession>
<dbReference type="Proteomes" id="UP000244090">
    <property type="component" value="Unassembled WGS sequence"/>
</dbReference>
<evidence type="ECO:0000313" key="4">
    <source>
        <dbReference type="EMBL" id="PTX62036.1"/>
    </source>
</evidence>
<keyword evidence="5" id="KW-1185">Reference proteome</keyword>
<name>A0A2T6C142_9FLAO</name>
<feature type="domain" description="Protein-glutamine gamma-glutamyltransferase-like C-terminal" evidence="3">
    <location>
        <begin position="181"/>
        <end position="245"/>
    </location>
</feature>
<evidence type="ECO:0000259" key="3">
    <source>
        <dbReference type="Pfam" id="PF13559"/>
    </source>
</evidence>
<sequence>MPQLFRNIFFIFSLSGMCSLSLHAAHIAVAETTFIEQQTPVQKDDSYVEPKKYDADFKERYASEEFEYNQEQKEAGWLSNFGDWLEATVQDWFDFGTRKEASEFIQNALNIFYVIIIILVVFFIVKTMMNGEGRWVFGKRSDRRIIRHEDIDTNIHSADFNKLIQEATANGDYRLAIRYQYLNMLKQLSAAEIIAFDPEKTNLDYTYEIKEEALREQFQYTSYVYNYVWYGEFDINQAQYEKAQESFTVVLKKAAA</sequence>